<evidence type="ECO:0000256" key="1">
    <source>
        <dbReference type="ARBA" id="ARBA00023157"/>
    </source>
</evidence>
<gene>
    <name evidence="5" type="primary">LOC103253975</name>
</gene>
<dbReference type="PANTHER" id="PTHR46751:SF2">
    <property type="entry name" value="EPPIN"/>
    <property type="match status" value="1"/>
</dbReference>
<name>A0A3Q0DTH4_CARSF</name>
<keyword evidence="2" id="KW-0732">Signal</keyword>
<sequence>MESSKLLSLLVLFALLVNVQAPGLSNWLFPRKCPRVRGTCEFRERDLCTADRQCQGNKKCCVFSCGKKCLDIKQVFLQMYAPCQKNLAPAWLFFNVGGIIKKIIPAPSSSMVAALETITTSKPKASA</sequence>
<dbReference type="GeneID" id="103253975"/>
<accession>A0A3Q0DTH4</accession>
<dbReference type="InterPro" id="IPR036645">
    <property type="entry name" value="Elafin-like_sf"/>
</dbReference>
<organism evidence="4 5">
    <name type="scientific">Carlito syrichta</name>
    <name type="common">Philippine tarsier</name>
    <name type="synonym">Tarsius syrichta</name>
    <dbReference type="NCBI Taxonomy" id="1868482"/>
    <lineage>
        <taxon>Eukaryota</taxon>
        <taxon>Metazoa</taxon>
        <taxon>Chordata</taxon>
        <taxon>Craniata</taxon>
        <taxon>Vertebrata</taxon>
        <taxon>Euteleostomi</taxon>
        <taxon>Mammalia</taxon>
        <taxon>Eutheria</taxon>
        <taxon>Euarchontoglires</taxon>
        <taxon>Primates</taxon>
        <taxon>Haplorrhini</taxon>
        <taxon>Tarsiiformes</taxon>
        <taxon>Tarsiidae</taxon>
        <taxon>Carlito</taxon>
    </lineage>
</organism>
<dbReference type="Proteomes" id="UP000189704">
    <property type="component" value="Unplaced"/>
</dbReference>
<protein>
    <submittedName>
        <fullName evidence="5">Eppin-like</fullName>
    </submittedName>
</protein>
<reference evidence="5" key="1">
    <citation type="submission" date="2025-08" db="UniProtKB">
        <authorList>
            <consortium name="RefSeq"/>
        </authorList>
    </citation>
    <scope>IDENTIFICATION</scope>
</reference>
<evidence type="ECO:0000313" key="4">
    <source>
        <dbReference type="Proteomes" id="UP000189704"/>
    </source>
</evidence>
<dbReference type="Pfam" id="PF00095">
    <property type="entry name" value="WAP"/>
    <property type="match status" value="1"/>
</dbReference>
<feature type="domain" description="WAP" evidence="3">
    <location>
        <begin position="26"/>
        <end position="73"/>
    </location>
</feature>
<keyword evidence="1" id="KW-1015">Disulfide bond</keyword>
<feature type="chain" id="PRO_5018298118" evidence="2">
    <location>
        <begin position="22"/>
        <end position="127"/>
    </location>
</feature>
<keyword evidence="4" id="KW-1185">Reference proteome</keyword>
<dbReference type="OrthoDB" id="9473830at2759"/>
<dbReference type="SMART" id="SM00217">
    <property type="entry name" value="WAP"/>
    <property type="match status" value="1"/>
</dbReference>
<evidence type="ECO:0000313" key="5">
    <source>
        <dbReference type="RefSeq" id="XP_021565280.1"/>
    </source>
</evidence>
<evidence type="ECO:0000259" key="3">
    <source>
        <dbReference type="PROSITE" id="PS51390"/>
    </source>
</evidence>
<dbReference type="PROSITE" id="PS51390">
    <property type="entry name" value="WAP"/>
    <property type="match status" value="1"/>
</dbReference>
<dbReference type="SUPFAM" id="SSF57256">
    <property type="entry name" value="Elafin-like"/>
    <property type="match status" value="1"/>
</dbReference>
<dbReference type="KEGG" id="csyr:103253975"/>
<dbReference type="Gene3D" id="4.10.75.10">
    <property type="entry name" value="Elafin-like"/>
    <property type="match status" value="1"/>
</dbReference>
<dbReference type="GO" id="GO:0005615">
    <property type="term" value="C:extracellular space"/>
    <property type="evidence" value="ECO:0007669"/>
    <property type="project" value="TreeGrafter"/>
</dbReference>
<evidence type="ECO:0000256" key="2">
    <source>
        <dbReference type="SAM" id="SignalP"/>
    </source>
</evidence>
<dbReference type="FunFam" id="4.10.75.10:FF:000004">
    <property type="entry name" value="WAP four-disulfide core domain 6A"/>
    <property type="match status" value="1"/>
</dbReference>
<dbReference type="PANTHER" id="PTHR46751">
    <property type="entry name" value="EPPIN"/>
    <property type="match status" value="1"/>
</dbReference>
<dbReference type="STRING" id="1868482.ENSTSYP00000005852"/>
<dbReference type="AlphaFoldDB" id="A0A3Q0DTH4"/>
<dbReference type="InterPro" id="IPR008197">
    <property type="entry name" value="WAP_dom"/>
</dbReference>
<dbReference type="GO" id="GO:0030414">
    <property type="term" value="F:peptidase inhibitor activity"/>
    <property type="evidence" value="ECO:0007669"/>
    <property type="project" value="InterPro"/>
</dbReference>
<proteinExistence type="predicted"/>
<feature type="signal peptide" evidence="2">
    <location>
        <begin position="1"/>
        <end position="21"/>
    </location>
</feature>
<dbReference type="InterPro" id="IPR051388">
    <property type="entry name" value="Serpin_venom_toxin"/>
</dbReference>
<dbReference type="RefSeq" id="XP_021565280.1">
    <property type="nucleotide sequence ID" value="XM_021709605.1"/>
</dbReference>